<dbReference type="InterPro" id="IPR002645">
    <property type="entry name" value="STAS_dom"/>
</dbReference>
<accession>A0A847QZH2</accession>
<name>A0A847QZH2_9GAMM</name>
<dbReference type="RefSeq" id="WP_168822389.1">
    <property type="nucleotide sequence ID" value="NZ_CP073013.1"/>
</dbReference>
<evidence type="ECO:0000256" key="2">
    <source>
        <dbReference type="ARBA" id="ARBA00022692"/>
    </source>
</evidence>
<dbReference type="EMBL" id="JABAEK010000001">
    <property type="protein sequence ID" value="NLQ16421.1"/>
    <property type="molecule type" value="Genomic_DNA"/>
</dbReference>
<proteinExistence type="predicted"/>
<dbReference type="PROSITE" id="PS50801">
    <property type="entry name" value="STAS"/>
    <property type="match status" value="1"/>
</dbReference>
<dbReference type="InterPro" id="IPR052706">
    <property type="entry name" value="Membrane-Transporter-like"/>
</dbReference>
<dbReference type="PROSITE" id="PS01130">
    <property type="entry name" value="SLC26A"/>
    <property type="match status" value="1"/>
</dbReference>
<dbReference type="GO" id="GO:0008271">
    <property type="term" value="F:secondary active sulfate transmembrane transporter activity"/>
    <property type="evidence" value="ECO:0007669"/>
    <property type="project" value="InterPro"/>
</dbReference>
<evidence type="ECO:0000256" key="1">
    <source>
        <dbReference type="ARBA" id="ARBA00004141"/>
    </source>
</evidence>
<comment type="subcellular location">
    <subcellularLocation>
        <location evidence="1">Membrane</location>
        <topology evidence="1">Multi-pass membrane protein</topology>
    </subcellularLocation>
</comment>
<feature type="transmembrane region" description="Helical" evidence="5">
    <location>
        <begin position="214"/>
        <end position="235"/>
    </location>
</feature>
<feature type="transmembrane region" description="Helical" evidence="5">
    <location>
        <begin position="322"/>
        <end position="340"/>
    </location>
</feature>
<dbReference type="InterPro" id="IPR011547">
    <property type="entry name" value="SLC26A/SulP_dom"/>
</dbReference>
<dbReference type="CDD" id="cd07042">
    <property type="entry name" value="STAS_SulP_like_sulfate_transporter"/>
    <property type="match status" value="1"/>
</dbReference>
<evidence type="ECO:0000256" key="3">
    <source>
        <dbReference type="ARBA" id="ARBA00022989"/>
    </source>
</evidence>
<dbReference type="PANTHER" id="PTHR43310:SF1">
    <property type="entry name" value="SULFATE TRANSPORTER YBAR-RELATED"/>
    <property type="match status" value="1"/>
</dbReference>
<dbReference type="Gene3D" id="3.30.750.24">
    <property type="entry name" value="STAS domain"/>
    <property type="match status" value="1"/>
</dbReference>
<feature type="domain" description="STAS" evidence="6">
    <location>
        <begin position="392"/>
        <end position="496"/>
    </location>
</feature>
<evidence type="ECO:0000256" key="5">
    <source>
        <dbReference type="SAM" id="Phobius"/>
    </source>
</evidence>
<comment type="caution">
    <text evidence="7">The sequence shown here is derived from an EMBL/GenBank/DDBJ whole genome shotgun (WGS) entry which is preliminary data.</text>
</comment>
<evidence type="ECO:0000313" key="8">
    <source>
        <dbReference type="Proteomes" id="UP000586067"/>
    </source>
</evidence>
<keyword evidence="4 5" id="KW-0472">Membrane</keyword>
<feature type="transmembrane region" description="Helical" evidence="5">
    <location>
        <begin position="88"/>
        <end position="106"/>
    </location>
</feature>
<feature type="transmembrane region" description="Helical" evidence="5">
    <location>
        <begin position="352"/>
        <end position="383"/>
    </location>
</feature>
<dbReference type="Pfam" id="PF00916">
    <property type="entry name" value="Sulfate_transp"/>
    <property type="match status" value="1"/>
</dbReference>
<dbReference type="AlphaFoldDB" id="A0A847QZH2"/>
<keyword evidence="3 5" id="KW-1133">Transmembrane helix</keyword>
<dbReference type="PANTHER" id="PTHR43310">
    <property type="entry name" value="SULFATE TRANSPORTER YBAR-RELATED"/>
    <property type="match status" value="1"/>
</dbReference>
<dbReference type="Proteomes" id="UP000586067">
    <property type="component" value="Unassembled WGS sequence"/>
</dbReference>
<organism evidence="7 8">
    <name type="scientific">Marinomonas profundi</name>
    <dbReference type="NCBI Taxonomy" id="2726122"/>
    <lineage>
        <taxon>Bacteria</taxon>
        <taxon>Pseudomonadati</taxon>
        <taxon>Pseudomonadota</taxon>
        <taxon>Gammaproteobacteria</taxon>
        <taxon>Oceanospirillales</taxon>
        <taxon>Oceanospirillaceae</taxon>
        <taxon>Marinomonas</taxon>
    </lineage>
</organism>
<dbReference type="InterPro" id="IPR036513">
    <property type="entry name" value="STAS_dom_sf"/>
</dbReference>
<feature type="transmembrane region" description="Helical" evidence="5">
    <location>
        <begin position="142"/>
        <end position="162"/>
    </location>
</feature>
<keyword evidence="8" id="KW-1185">Reference proteome</keyword>
<keyword evidence="2 5" id="KW-0812">Transmembrane</keyword>
<reference evidence="7 8" key="1">
    <citation type="submission" date="2020-04" db="EMBL/GenBank/DDBJ databases">
        <title>Marinomonas sp. M1K-6 isolated from the deep seawater of the Mariana Trench.</title>
        <authorList>
            <person name="Li Y."/>
        </authorList>
    </citation>
    <scope>NUCLEOTIDE SEQUENCE [LARGE SCALE GENOMIC DNA]</scope>
    <source>
        <strain evidence="7 8">M1K-6</strain>
    </source>
</reference>
<gene>
    <name evidence="7" type="ORF">HGG82_02135</name>
</gene>
<dbReference type="GO" id="GO:0016020">
    <property type="term" value="C:membrane"/>
    <property type="evidence" value="ECO:0007669"/>
    <property type="project" value="UniProtKB-SubCell"/>
</dbReference>
<feature type="transmembrane region" description="Helical" evidence="5">
    <location>
        <begin position="118"/>
        <end position="136"/>
    </location>
</feature>
<dbReference type="SUPFAM" id="SSF52091">
    <property type="entry name" value="SpoIIaa-like"/>
    <property type="match status" value="1"/>
</dbReference>
<feature type="transmembrane region" description="Helical" evidence="5">
    <location>
        <begin position="174"/>
        <end position="194"/>
    </location>
</feature>
<feature type="transmembrane region" description="Helical" evidence="5">
    <location>
        <begin position="43"/>
        <end position="60"/>
    </location>
</feature>
<protein>
    <submittedName>
        <fullName evidence="7">SulP family inorganic anion transporter</fullName>
    </submittedName>
</protein>
<evidence type="ECO:0000313" key="7">
    <source>
        <dbReference type="EMBL" id="NLQ16421.1"/>
    </source>
</evidence>
<evidence type="ECO:0000259" key="6">
    <source>
        <dbReference type="PROSITE" id="PS50801"/>
    </source>
</evidence>
<dbReference type="Pfam" id="PF01740">
    <property type="entry name" value="STAS"/>
    <property type="match status" value="1"/>
</dbReference>
<feature type="transmembrane region" description="Helical" evidence="5">
    <location>
        <begin position="297"/>
        <end position="315"/>
    </location>
</feature>
<sequence>MLEKMKMEWFSNIRGDILAGIVVALALIPEAIAFSIIAGVDPKVGLYASFCIAVVIAFVGGRPGMISAATGAMALLMVTLVKDHGLEYLLAATLLTGVIQIIAGYIKLGSLMRFVSRSVVTGFVNALAILIFMAQLPELTNVTWHVYAMTAAGLGIIYLFPYVPVIGKALPSPLVCIVVLTAFAMTMGIDIRTVGDMGELPDTLPIFLWPDVPLNLDTLLIILPYSIGLAIVGLLESMMTATIVDDLTDTKSDRNRECKGQGIANIGSGLLGGMAGCAMIGQSIINVKSGGRGRLSTFAAGAFLLVMVVFLGEWLKQIPMAALVAVMIMVSIGTFSWSSIKDLKKHPLSTNIVMIATVVIVVATHNLAIGVFVGVLLATLFFANKIGRFMVVKSEQGDDESVRTYRVVGQVFFASSEAFVASFDFKEAVDKVVIDLTSAHFWDITSVSSLDKVVIKFRREGAEVELVGMNAATETVVDKFAVHNDPKEVEKLMGGH</sequence>
<evidence type="ECO:0000256" key="4">
    <source>
        <dbReference type="ARBA" id="ARBA00023136"/>
    </source>
</evidence>
<feature type="transmembrane region" description="Helical" evidence="5">
    <location>
        <begin position="263"/>
        <end position="285"/>
    </location>
</feature>
<dbReference type="InterPro" id="IPR018045">
    <property type="entry name" value="S04_transporter_CS"/>
</dbReference>